<feature type="region of interest" description="Disordered" evidence="1">
    <location>
        <begin position="79"/>
        <end position="99"/>
    </location>
</feature>
<evidence type="ECO:0000256" key="1">
    <source>
        <dbReference type="SAM" id="MobiDB-lite"/>
    </source>
</evidence>
<comment type="caution">
    <text evidence="2">The sequence shown here is derived from an EMBL/GenBank/DDBJ whole genome shotgun (WGS) entry which is preliminary data.</text>
</comment>
<evidence type="ECO:0000313" key="2">
    <source>
        <dbReference type="EMBL" id="CAK0841646.1"/>
    </source>
</evidence>
<dbReference type="Proteomes" id="UP001189429">
    <property type="component" value="Unassembled WGS sequence"/>
</dbReference>
<organism evidence="2 3">
    <name type="scientific">Prorocentrum cordatum</name>
    <dbReference type="NCBI Taxonomy" id="2364126"/>
    <lineage>
        <taxon>Eukaryota</taxon>
        <taxon>Sar</taxon>
        <taxon>Alveolata</taxon>
        <taxon>Dinophyceae</taxon>
        <taxon>Prorocentrales</taxon>
        <taxon>Prorocentraceae</taxon>
        <taxon>Prorocentrum</taxon>
    </lineage>
</organism>
<gene>
    <name evidence="2" type="ORF">PCOR1329_LOCUS36807</name>
</gene>
<accession>A0ABN9T986</accession>
<dbReference type="EMBL" id="CAUYUJ010014473">
    <property type="protein sequence ID" value="CAK0841646.1"/>
    <property type="molecule type" value="Genomic_DNA"/>
</dbReference>
<evidence type="ECO:0000313" key="3">
    <source>
        <dbReference type="Proteomes" id="UP001189429"/>
    </source>
</evidence>
<keyword evidence="3" id="KW-1185">Reference proteome</keyword>
<sequence>MEDGISDLEIDRGVLRCLPNRCRHGRLQRPQLALCGACSQPLHGVCMRAAAAVDSRCPLCRAELGSVGYAVGGVTSRPPRSRFRGSDQDIPPGHSAASGTSCWTCRAWAGG</sequence>
<name>A0ABN9T986_9DINO</name>
<evidence type="ECO:0008006" key="4">
    <source>
        <dbReference type="Google" id="ProtNLM"/>
    </source>
</evidence>
<reference evidence="2" key="1">
    <citation type="submission" date="2023-10" db="EMBL/GenBank/DDBJ databases">
        <authorList>
            <person name="Chen Y."/>
            <person name="Shah S."/>
            <person name="Dougan E. K."/>
            <person name="Thang M."/>
            <person name="Chan C."/>
        </authorList>
    </citation>
    <scope>NUCLEOTIDE SEQUENCE [LARGE SCALE GENOMIC DNA]</scope>
</reference>
<protein>
    <recommendedName>
        <fullName evidence="4">RING-type domain-containing protein</fullName>
    </recommendedName>
</protein>
<proteinExistence type="predicted"/>